<evidence type="ECO:0000313" key="1">
    <source>
        <dbReference type="EMBL" id="CAB4158990.1"/>
    </source>
</evidence>
<protein>
    <submittedName>
        <fullName evidence="1">Uncharacterized protein</fullName>
    </submittedName>
</protein>
<gene>
    <name evidence="1" type="ORF">UFOVP704_42</name>
</gene>
<dbReference type="Pfam" id="PF24175">
    <property type="entry name" value="SU10_adaptor"/>
    <property type="match status" value="1"/>
</dbReference>
<organism evidence="1">
    <name type="scientific">uncultured Caudovirales phage</name>
    <dbReference type="NCBI Taxonomy" id="2100421"/>
    <lineage>
        <taxon>Viruses</taxon>
        <taxon>Duplodnaviria</taxon>
        <taxon>Heunggongvirae</taxon>
        <taxon>Uroviricota</taxon>
        <taxon>Caudoviricetes</taxon>
        <taxon>Peduoviridae</taxon>
        <taxon>Maltschvirus</taxon>
        <taxon>Maltschvirus maltsch</taxon>
    </lineage>
</organism>
<sequence>MAVDFTELKVETLRLLNETNDSVVAEVPAGDGTTPTATNNAGILQYLNDAAFDLCRTCVYLPTSLSVGSHTGRTYDFSASPLAFPITIHINGTTIPLTRCGENELRSYDLNYTITAGEPTYWYEAGYSNIGFYSVPSTAISFIARGAGLPNKLTSTSATVGIGVATITGANTFVANQEVVFETSTVTNIIAGVTYYVSATSLTASQFQISTTSGGASITPTGGTGGTFTVYSGSFSFLSDDLLMQALPAYAARKIALKNYDDPSLVGRTFWGDWYDQVRMQLWMRLDPSYKGPNGIFSVPPVMSSGGKQ</sequence>
<proteinExistence type="predicted"/>
<dbReference type="InterPro" id="IPR056209">
    <property type="entry name" value="SU10_adaptor"/>
</dbReference>
<dbReference type="EMBL" id="LR796675">
    <property type="protein sequence ID" value="CAB4158990.1"/>
    <property type="molecule type" value="Genomic_DNA"/>
</dbReference>
<reference evidence="1" key="1">
    <citation type="submission" date="2020-04" db="EMBL/GenBank/DDBJ databases">
        <authorList>
            <person name="Chiriac C."/>
            <person name="Salcher M."/>
            <person name="Ghai R."/>
            <person name="Kavagutti S V."/>
        </authorList>
    </citation>
    <scope>NUCLEOTIDE SEQUENCE</scope>
</reference>
<name>A0A6J5NGV3_9CAUD</name>
<accession>A0A6J5NGV3</accession>